<keyword evidence="6" id="KW-0732">Signal</keyword>
<dbReference type="SUPFAM" id="SSF51905">
    <property type="entry name" value="FAD/NAD(P)-binding domain"/>
    <property type="match status" value="1"/>
</dbReference>
<gene>
    <name evidence="7" type="ORF">ACFO6W_20855</name>
</gene>
<comment type="caution">
    <text evidence="7">The sequence shown here is derived from an EMBL/GenBank/DDBJ whole genome shotgun (WGS) entry which is preliminary data.</text>
</comment>
<organism evidence="7 8">
    <name type="scientific">Dysgonomonas termitidis</name>
    <dbReference type="NCBI Taxonomy" id="1516126"/>
    <lineage>
        <taxon>Bacteria</taxon>
        <taxon>Pseudomonadati</taxon>
        <taxon>Bacteroidota</taxon>
        <taxon>Bacteroidia</taxon>
        <taxon>Bacteroidales</taxon>
        <taxon>Dysgonomonadaceae</taxon>
        <taxon>Dysgonomonas</taxon>
    </lineage>
</organism>
<keyword evidence="4" id="KW-0408">Iron</keyword>
<keyword evidence="8" id="KW-1185">Reference proteome</keyword>
<dbReference type="EMBL" id="JBHSGN010000121">
    <property type="protein sequence ID" value="MFC4676139.1"/>
    <property type="molecule type" value="Genomic_DNA"/>
</dbReference>
<keyword evidence="3 7" id="KW-0560">Oxidoreductase</keyword>
<dbReference type="EC" id="1.-.-.-" evidence="7"/>
<dbReference type="PANTHER" id="PTHR43498">
    <property type="entry name" value="FERREDOXIN:COB-COM HETERODISULFIDE REDUCTASE SUBUNIT A"/>
    <property type="match status" value="1"/>
</dbReference>
<feature type="signal peptide" evidence="6">
    <location>
        <begin position="1"/>
        <end position="20"/>
    </location>
</feature>
<evidence type="ECO:0000256" key="2">
    <source>
        <dbReference type="ARBA" id="ARBA00022723"/>
    </source>
</evidence>
<evidence type="ECO:0000256" key="5">
    <source>
        <dbReference type="ARBA" id="ARBA00023014"/>
    </source>
</evidence>
<keyword evidence="1" id="KW-0004">4Fe-4S</keyword>
<dbReference type="InterPro" id="IPR036188">
    <property type="entry name" value="FAD/NAD-bd_sf"/>
</dbReference>
<dbReference type="PANTHER" id="PTHR43498:SF1">
    <property type="entry name" value="COB--COM HETERODISULFIDE REDUCTASE IRON-SULFUR SUBUNIT A"/>
    <property type="match status" value="1"/>
</dbReference>
<evidence type="ECO:0000256" key="1">
    <source>
        <dbReference type="ARBA" id="ARBA00022485"/>
    </source>
</evidence>
<dbReference type="Proteomes" id="UP001596023">
    <property type="component" value="Unassembled WGS sequence"/>
</dbReference>
<dbReference type="InterPro" id="IPR039650">
    <property type="entry name" value="HdrA-like"/>
</dbReference>
<keyword evidence="5" id="KW-0411">Iron-sulfur</keyword>
<dbReference type="RefSeq" id="WP_380000050.1">
    <property type="nucleotide sequence ID" value="NZ_JBHSGN010000121.1"/>
</dbReference>
<dbReference type="Gene3D" id="3.50.50.60">
    <property type="entry name" value="FAD/NAD(P)-binding domain"/>
    <property type="match status" value="1"/>
</dbReference>
<accession>A0ABV9L282</accession>
<feature type="chain" id="PRO_5046989280" evidence="6">
    <location>
        <begin position="21"/>
        <end position="606"/>
    </location>
</feature>
<dbReference type="Pfam" id="PF12831">
    <property type="entry name" value="FAD_oxidored"/>
    <property type="match status" value="1"/>
</dbReference>
<protein>
    <submittedName>
        <fullName evidence="7">FAD-dependent oxidoreductase</fullName>
        <ecNumber evidence="7">1.-.-.-</ecNumber>
    </submittedName>
</protein>
<sequence length="606" mass="67127">MNKTSLILFFTLIFSVSLISCENIQSTKEITTDVLVIGGTTSGTSAGISSAREGVKTLIVEESPWLGGMFTAQGVGACDGNHNLHSGIWNEFREKLRNRYGGIGGVWTGWVSSTLFEPHVGDSIFKSMAAAEKDLTVLHGYFLDDILKEGNTVTGAVFCNDKNEKLIVHAKITVDATDIGESLKMAKAGYRLGMDSKNETGEKGAPEQSNGIVQDLTWVAILKDYGEGADKTIPKPQGYNPEIFHGCCKETVDSIQIDCRRMLDYGKMPNNKYMINWPKSGNDIYLNVIELPRKEQEKELQKAKEHTLCFIYYIQNELGFKHLGLADDEFDTPDKLAYKPYHREGRRLKGLSFLTFNHVENPYGQKEFLYRTGISVGDYPVDHHHGKNPEAPKIGFDPVPSFNVPLGSLIPETVDGLIVSDKAISVSNLINGSTRLQPVVLLTGQAAGILAALSVKEDKQPRGVSVRDVQSVLLERKAYIMPLYDILPSDPDFEVIQKVSATGILKTTGEPFGWANRTWFYPDTTITVAEFTKGLNSFDPESEIIDDNKLLTEDAAVKYIYRITGQSKTDGKVYSTKPVTKRGLAVILDRLLNPFSKEIGFDGHYQ</sequence>
<name>A0ABV9L282_9BACT</name>
<evidence type="ECO:0000313" key="8">
    <source>
        <dbReference type="Proteomes" id="UP001596023"/>
    </source>
</evidence>
<reference evidence="8" key="1">
    <citation type="journal article" date="2019" name="Int. J. Syst. Evol. Microbiol.">
        <title>The Global Catalogue of Microorganisms (GCM) 10K type strain sequencing project: providing services to taxonomists for standard genome sequencing and annotation.</title>
        <authorList>
            <consortium name="The Broad Institute Genomics Platform"/>
            <consortium name="The Broad Institute Genome Sequencing Center for Infectious Disease"/>
            <person name="Wu L."/>
            <person name="Ma J."/>
        </authorList>
    </citation>
    <scope>NUCLEOTIDE SEQUENCE [LARGE SCALE GENOMIC DNA]</scope>
    <source>
        <strain evidence="8">CCUG 66188</strain>
    </source>
</reference>
<keyword evidence="2" id="KW-0479">Metal-binding</keyword>
<dbReference type="GO" id="GO:0016491">
    <property type="term" value="F:oxidoreductase activity"/>
    <property type="evidence" value="ECO:0007669"/>
    <property type="project" value="UniProtKB-KW"/>
</dbReference>
<evidence type="ECO:0000256" key="3">
    <source>
        <dbReference type="ARBA" id="ARBA00023002"/>
    </source>
</evidence>
<proteinExistence type="predicted"/>
<evidence type="ECO:0000313" key="7">
    <source>
        <dbReference type="EMBL" id="MFC4676139.1"/>
    </source>
</evidence>
<evidence type="ECO:0000256" key="4">
    <source>
        <dbReference type="ARBA" id="ARBA00023004"/>
    </source>
</evidence>
<dbReference type="PROSITE" id="PS51257">
    <property type="entry name" value="PROKAR_LIPOPROTEIN"/>
    <property type="match status" value="1"/>
</dbReference>
<evidence type="ECO:0000256" key="6">
    <source>
        <dbReference type="SAM" id="SignalP"/>
    </source>
</evidence>